<dbReference type="EMBL" id="HACA01001254">
    <property type="protein sequence ID" value="CDW18615.1"/>
    <property type="molecule type" value="Transcribed_RNA"/>
</dbReference>
<accession>A0A0K2SYJ2</accession>
<reference evidence="1" key="1">
    <citation type="submission" date="2014-05" db="EMBL/GenBank/DDBJ databases">
        <authorList>
            <person name="Chronopoulou M."/>
        </authorList>
    </citation>
    <scope>NUCLEOTIDE SEQUENCE</scope>
    <source>
        <tissue evidence="1">Whole organism</tissue>
    </source>
</reference>
<dbReference type="AlphaFoldDB" id="A0A0K2SYJ2"/>
<sequence length="110" mass="12353">MHNRHKPLDHCLPQCVARVMKIKFPATLMVFGVVSSEGNVILRGRAEGTHQHLPTSYGLDHPGDQWTSLGVEANTTSCSACKKYLAWLKENYYDLVTKDQLTPPPHQPRS</sequence>
<protein>
    <submittedName>
        <fullName evidence="1">Uncharacterized protein</fullName>
    </submittedName>
</protein>
<proteinExistence type="predicted"/>
<organism evidence="1">
    <name type="scientific">Lepeophtheirus salmonis</name>
    <name type="common">Salmon louse</name>
    <name type="synonym">Caligus salmonis</name>
    <dbReference type="NCBI Taxonomy" id="72036"/>
    <lineage>
        <taxon>Eukaryota</taxon>
        <taxon>Metazoa</taxon>
        <taxon>Ecdysozoa</taxon>
        <taxon>Arthropoda</taxon>
        <taxon>Crustacea</taxon>
        <taxon>Multicrustacea</taxon>
        <taxon>Hexanauplia</taxon>
        <taxon>Copepoda</taxon>
        <taxon>Siphonostomatoida</taxon>
        <taxon>Caligidae</taxon>
        <taxon>Lepeophtheirus</taxon>
    </lineage>
</organism>
<evidence type="ECO:0000313" key="1">
    <source>
        <dbReference type="EMBL" id="CDW18615.1"/>
    </source>
</evidence>
<name>A0A0K2SYJ2_LEPSM</name>